<evidence type="ECO:0000313" key="2">
    <source>
        <dbReference type="Proteomes" id="UP001301958"/>
    </source>
</evidence>
<dbReference type="InterPro" id="IPR050275">
    <property type="entry name" value="PGM_Phosphatase"/>
</dbReference>
<dbReference type="PANTHER" id="PTHR48100">
    <property type="entry name" value="BROAD-SPECIFICITY PHOSPHATASE YOR283W-RELATED"/>
    <property type="match status" value="1"/>
</dbReference>
<gene>
    <name evidence="1" type="ORF">QBC38DRAFT_486347</name>
</gene>
<accession>A0AAN7BIT0</accession>
<dbReference type="Gene3D" id="3.40.50.1240">
    <property type="entry name" value="Phosphoglycerate mutase-like"/>
    <property type="match status" value="1"/>
</dbReference>
<dbReference type="PANTHER" id="PTHR48100:SF1">
    <property type="entry name" value="HISTIDINE PHOSPHATASE FAMILY PROTEIN-RELATED"/>
    <property type="match status" value="1"/>
</dbReference>
<evidence type="ECO:0000313" key="1">
    <source>
        <dbReference type="EMBL" id="KAK4224067.1"/>
    </source>
</evidence>
<dbReference type="EMBL" id="MU865405">
    <property type="protein sequence ID" value="KAK4224067.1"/>
    <property type="molecule type" value="Genomic_DNA"/>
</dbReference>
<dbReference type="SUPFAM" id="SSF53254">
    <property type="entry name" value="Phosphoglycerate mutase-like"/>
    <property type="match status" value="1"/>
</dbReference>
<proteinExistence type="predicted"/>
<name>A0AAN7BIT0_9PEZI</name>
<dbReference type="CDD" id="cd07067">
    <property type="entry name" value="HP_PGM_like"/>
    <property type="match status" value="1"/>
</dbReference>
<reference evidence="1" key="2">
    <citation type="submission" date="2023-05" db="EMBL/GenBank/DDBJ databases">
        <authorList>
            <consortium name="Lawrence Berkeley National Laboratory"/>
            <person name="Steindorff A."/>
            <person name="Hensen N."/>
            <person name="Bonometti L."/>
            <person name="Westerberg I."/>
            <person name="Brannstrom I.O."/>
            <person name="Guillou S."/>
            <person name="Cros-Aarteil S."/>
            <person name="Calhoun S."/>
            <person name="Haridas S."/>
            <person name="Kuo A."/>
            <person name="Mondo S."/>
            <person name="Pangilinan J."/>
            <person name="Riley R."/>
            <person name="Labutti K."/>
            <person name="Andreopoulos B."/>
            <person name="Lipzen A."/>
            <person name="Chen C."/>
            <person name="Yanf M."/>
            <person name="Daum C."/>
            <person name="Ng V."/>
            <person name="Clum A."/>
            <person name="Ohm R."/>
            <person name="Martin F."/>
            <person name="Silar P."/>
            <person name="Natvig D."/>
            <person name="Lalanne C."/>
            <person name="Gautier V."/>
            <person name="Ament-Velasquez S.L."/>
            <person name="Kruys A."/>
            <person name="Hutchinson M.I."/>
            <person name="Powell A.J."/>
            <person name="Barry K."/>
            <person name="Miller A.N."/>
            <person name="Grigoriev I.V."/>
            <person name="Debuchy R."/>
            <person name="Gladieux P."/>
            <person name="Thoren M.H."/>
            <person name="Johannesson H."/>
        </authorList>
    </citation>
    <scope>NUCLEOTIDE SEQUENCE</scope>
    <source>
        <strain evidence="1">CBS 990.96</strain>
    </source>
</reference>
<comment type="caution">
    <text evidence="1">The sequence shown here is derived from an EMBL/GenBank/DDBJ whole genome shotgun (WGS) entry which is preliminary data.</text>
</comment>
<sequence length="347" mass="39811">MRSFGRRRFSKLLRNHPLTTAHQLFSCFPFRAIHQQRDNIMTDNSTKFRYSAVTGYFVQDDIETDWSNTTTTLPGLGLIDQEYETDKDFDPKREKTQWERFIHFLEYLKKRDAGKAIYKLIYATRHGQGYHNKKESEVGTPAWDEHWAHLDGDGKTTWFDSNLTELGQGQARDLNTFWRTSSAELRLPLPESHYASPLTRCLETCQLSFEGLTLPSGEPAPFNPVIKELLREVLGVHSCDRRRTRSYIEKTFPGFIIEDGLSEKDLLWKPDVRETREEHAVRATKLLDELFGNDPATVISWAVHCGTIIALYMSTGHKVICVRPGSVVPVLVKGEIVDSLDCACNKL</sequence>
<dbReference type="GO" id="GO:0005737">
    <property type="term" value="C:cytoplasm"/>
    <property type="evidence" value="ECO:0007669"/>
    <property type="project" value="TreeGrafter"/>
</dbReference>
<keyword evidence="2" id="KW-1185">Reference proteome</keyword>
<dbReference type="InterPro" id="IPR029033">
    <property type="entry name" value="His_PPase_superfam"/>
</dbReference>
<reference evidence="1" key="1">
    <citation type="journal article" date="2023" name="Mol. Phylogenet. Evol.">
        <title>Genome-scale phylogeny and comparative genomics of the fungal order Sordariales.</title>
        <authorList>
            <person name="Hensen N."/>
            <person name="Bonometti L."/>
            <person name="Westerberg I."/>
            <person name="Brannstrom I.O."/>
            <person name="Guillou S."/>
            <person name="Cros-Aarteil S."/>
            <person name="Calhoun S."/>
            <person name="Haridas S."/>
            <person name="Kuo A."/>
            <person name="Mondo S."/>
            <person name="Pangilinan J."/>
            <person name="Riley R."/>
            <person name="LaButti K."/>
            <person name="Andreopoulos B."/>
            <person name="Lipzen A."/>
            <person name="Chen C."/>
            <person name="Yan M."/>
            <person name="Daum C."/>
            <person name="Ng V."/>
            <person name="Clum A."/>
            <person name="Steindorff A."/>
            <person name="Ohm R.A."/>
            <person name="Martin F."/>
            <person name="Silar P."/>
            <person name="Natvig D.O."/>
            <person name="Lalanne C."/>
            <person name="Gautier V."/>
            <person name="Ament-Velasquez S.L."/>
            <person name="Kruys A."/>
            <person name="Hutchinson M.I."/>
            <person name="Powell A.J."/>
            <person name="Barry K."/>
            <person name="Miller A.N."/>
            <person name="Grigoriev I.V."/>
            <person name="Debuchy R."/>
            <person name="Gladieux P."/>
            <person name="Hiltunen Thoren M."/>
            <person name="Johannesson H."/>
        </authorList>
    </citation>
    <scope>NUCLEOTIDE SEQUENCE</scope>
    <source>
        <strain evidence="1">CBS 990.96</strain>
    </source>
</reference>
<dbReference type="AlphaFoldDB" id="A0AAN7BIT0"/>
<dbReference type="InterPro" id="IPR013078">
    <property type="entry name" value="His_Pase_superF_clade-1"/>
</dbReference>
<protein>
    <submittedName>
        <fullName evidence="1">Histidine phosphatase superfamily</fullName>
    </submittedName>
</protein>
<dbReference type="Proteomes" id="UP001301958">
    <property type="component" value="Unassembled WGS sequence"/>
</dbReference>
<dbReference type="GO" id="GO:0016791">
    <property type="term" value="F:phosphatase activity"/>
    <property type="evidence" value="ECO:0007669"/>
    <property type="project" value="TreeGrafter"/>
</dbReference>
<dbReference type="Pfam" id="PF00300">
    <property type="entry name" value="His_Phos_1"/>
    <property type="match status" value="1"/>
</dbReference>
<organism evidence="1 2">
    <name type="scientific">Podospora fimiseda</name>
    <dbReference type="NCBI Taxonomy" id="252190"/>
    <lineage>
        <taxon>Eukaryota</taxon>
        <taxon>Fungi</taxon>
        <taxon>Dikarya</taxon>
        <taxon>Ascomycota</taxon>
        <taxon>Pezizomycotina</taxon>
        <taxon>Sordariomycetes</taxon>
        <taxon>Sordariomycetidae</taxon>
        <taxon>Sordariales</taxon>
        <taxon>Podosporaceae</taxon>
        <taxon>Podospora</taxon>
    </lineage>
</organism>